<dbReference type="SFLD" id="SFLDS00003">
    <property type="entry name" value="Haloacid_Dehalogenase"/>
    <property type="match status" value="1"/>
</dbReference>
<evidence type="ECO:0000256" key="22">
    <source>
        <dbReference type="SAM" id="MobiDB-lite"/>
    </source>
</evidence>
<dbReference type="InterPro" id="IPR006414">
    <property type="entry name" value="P-type_ATPase_IID"/>
</dbReference>
<dbReference type="SUPFAM" id="SSF56784">
    <property type="entry name" value="HAD-like"/>
    <property type="match status" value="1"/>
</dbReference>
<dbReference type="Gene3D" id="2.70.150.10">
    <property type="entry name" value="Calcium-transporting ATPase, cytoplasmic transduction domain A"/>
    <property type="match status" value="1"/>
</dbReference>
<keyword evidence="8" id="KW-0547">Nucleotide-binding</keyword>
<dbReference type="InterPro" id="IPR008250">
    <property type="entry name" value="ATPase_P-typ_transduc_dom_A_sf"/>
</dbReference>
<dbReference type="InterPro" id="IPR006068">
    <property type="entry name" value="ATPase_P-typ_cation-transptr_C"/>
</dbReference>
<keyword evidence="14" id="KW-0915">Sodium</keyword>
<dbReference type="EC" id="7.2.2.3" evidence="19"/>
<evidence type="ECO:0000256" key="12">
    <source>
        <dbReference type="ARBA" id="ARBA00022967"/>
    </source>
</evidence>
<dbReference type="GO" id="GO:0006813">
    <property type="term" value="P:potassium ion transport"/>
    <property type="evidence" value="ECO:0007669"/>
    <property type="project" value="UniProtKB-KW"/>
</dbReference>
<dbReference type="InterPro" id="IPR001757">
    <property type="entry name" value="P_typ_ATPase"/>
</dbReference>
<dbReference type="InterPro" id="IPR023214">
    <property type="entry name" value="HAD_sf"/>
</dbReference>
<comment type="similarity">
    <text evidence="18">Belongs to the cation transport ATPase (P-type) (TC 3.A.3) family. Type IID subfamily.</text>
</comment>
<evidence type="ECO:0000256" key="8">
    <source>
        <dbReference type="ARBA" id="ARBA00022741"/>
    </source>
</evidence>
<comment type="catalytic activity">
    <reaction evidence="20">
        <text>K(+)(in) + ATP + H2O = K(+)(out) + ADP + phosphate + H(+)</text>
        <dbReference type="Rhea" id="RHEA:75815"/>
        <dbReference type="ChEBI" id="CHEBI:15377"/>
        <dbReference type="ChEBI" id="CHEBI:15378"/>
        <dbReference type="ChEBI" id="CHEBI:29103"/>
        <dbReference type="ChEBI" id="CHEBI:30616"/>
        <dbReference type="ChEBI" id="CHEBI:43474"/>
        <dbReference type="ChEBI" id="CHEBI:456216"/>
    </reaction>
</comment>
<dbReference type="GO" id="GO:0005524">
    <property type="term" value="F:ATP binding"/>
    <property type="evidence" value="ECO:0007669"/>
    <property type="project" value="UniProtKB-KW"/>
</dbReference>
<dbReference type="GO" id="GO:0046872">
    <property type="term" value="F:metal ion binding"/>
    <property type="evidence" value="ECO:0007669"/>
    <property type="project" value="UniProtKB-KW"/>
</dbReference>
<organism evidence="25">
    <name type="scientific">Pseudogymnoascus destructans</name>
    <dbReference type="NCBI Taxonomy" id="655981"/>
    <lineage>
        <taxon>Eukaryota</taxon>
        <taxon>Fungi</taxon>
        <taxon>Dikarya</taxon>
        <taxon>Ascomycota</taxon>
        <taxon>Pezizomycotina</taxon>
        <taxon>Leotiomycetes</taxon>
        <taxon>Thelebolales</taxon>
        <taxon>Thelebolaceae</taxon>
        <taxon>Pseudogymnoascus</taxon>
    </lineage>
</organism>
<evidence type="ECO:0000256" key="4">
    <source>
        <dbReference type="ARBA" id="ARBA00022475"/>
    </source>
</evidence>
<reference evidence="25" key="1">
    <citation type="submission" date="2016-03" db="EMBL/GenBank/DDBJ databases">
        <title>Updated assembly of Pseudogymnoascus destructans, the fungus causing white-nose syndrome of bats.</title>
        <authorList>
            <person name="Palmer J.M."/>
            <person name="Drees K.P."/>
            <person name="Foster J.T."/>
            <person name="Lindner D.L."/>
        </authorList>
    </citation>
    <scope>NUCLEOTIDE SEQUENCE [LARGE SCALE GENOMIC DNA]</scope>
    <source>
        <strain evidence="25">20631-21</strain>
    </source>
</reference>
<keyword evidence="6 23" id="KW-0812">Transmembrane</keyword>
<dbReference type="SFLD" id="SFLDF00027">
    <property type="entry name" value="p-type_atpase"/>
    <property type="match status" value="1"/>
</dbReference>
<dbReference type="Gene3D" id="3.40.50.1000">
    <property type="entry name" value="HAD superfamily/HAD-like"/>
    <property type="match status" value="1"/>
</dbReference>
<gene>
    <name evidence="25" type="ORF">VC83_06862</name>
</gene>
<dbReference type="InterPro" id="IPR044492">
    <property type="entry name" value="P_typ_ATPase_HD_dom"/>
</dbReference>
<dbReference type="NCBIfam" id="TIGR01494">
    <property type="entry name" value="ATPase_P-type"/>
    <property type="match status" value="3"/>
</dbReference>
<evidence type="ECO:0000256" key="15">
    <source>
        <dbReference type="ARBA" id="ARBA00023065"/>
    </source>
</evidence>
<dbReference type="FunFam" id="3.40.50.1000:FF:000028">
    <property type="entry name" value="Calcium-transporting P-type ATPase, putative"/>
    <property type="match status" value="1"/>
</dbReference>
<keyword evidence="15" id="KW-0406">Ion transport</keyword>
<dbReference type="PANTHER" id="PTHR42861">
    <property type="entry name" value="CALCIUM-TRANSPORTING ATPASE"/>
    <property type="match status" value="1"/>
</dbReference>
<feature type="transmembrane region" description="Helical" evidence="23">
    <location>
        <begin position="131"/>
        <end position="150"/>
    </location>
</feature>
<dbReference type="GO" id="GO:0006816">
    <property type="term" value="P:calcium ion transport"/>
    <property type="evidence" value="ECO:0007669"/>
    <property type="project" value="UniProtKB-ARBA"/>
</dbReference>
<accession>A0A177A5K3</accession>
<feature type="region of interest" description="Disordered" evidence="22">
    <location>
        <begin position="1"/>
        <end position="27"/>
    </location>
</feature>
<dbReference type="InterPro" id="IPR023299">
    <property type="entry name" value="ATPase_P-typ_cyto_dom_N"/>
</dbReference>
<dbReference type="Gene3D" id="1.20.1110.10">
    <property type="entry name" value="Calcium-transporting ATPase, transmembrane domain"/>
    <property type="match status" value="1"/>
</dbReference>
<dbReference type="GO" id="GO:0008554">
    <property type="term" value="F:P-type sodium transporter activity"/>
    <property type="evidence" value="ECO:0007669"/>
    <property type="project" value="UniProtKB-EC"/>
</dbReference>
<feature type="transmembrane region" description="Helical" evidence="23">
    <location>
        <begin position="802"/>
        <end position="823"/>
    </location>
</feature>
<dbReference type="PRINTS" id="PR00120">
    <property type="entry name" value="HATPASE"/>
</dbReference>
<name>A0A177A5K3_9PEZI</name>
<sequence length="1056" mass="113262">MVITNPESALEEWHNLPSPPPTLRPDRVDSAKEKVAVTHIGKNCSSGSSLSNTLNEDDLPDWKTTHTERSWDGGAESAHTIDVDAIASKLHVDLQHGLEGKEAAARLERDGPNKLASGGGISAWKILLRQVSNSLTIVLLLAMALSYGTLDFLEGAVITAVILLNIILGFVQDYQAEKNMKSLQGLAAPTCKVVRNKGKVDAVKAEALVVGDIVQISVGDVVPADLRIFDGVNLEINEALLTGESLPVIKLPKITLGMLDLPLGDRTNCAYSATTVTKGRGSGIVIATSMTTEVGRIAELLQDRKSTTEANVFKRLFISLRDGVKNTLGLVGTPLHVTLSKFAILLFGLALLLAIIVFSVNKWDLKGEVVIYGICVAVAVIPESLIAVLTITLAIGIKAMAKDHVIVRRMQALEAIGGITHICSDKTGTLTQGKMIARKVWVPENGTLGIYDTTNTFDPTSGQAMIDGVTIDKSTELNSTLEKLLHAVALCNLSTVYHNIDENSDWTAVGEPTDIALQVLATRFGLGKPDILDSGEMTFVAEHPFNSAIKRMSVAYQNGTDTIDVFLKGAGESVLPMLTSSPAEKAEIEKRMQELACEGLRVLCIATKSVASTSKKDIESREWTEGNLDFLGLVGLYDPPRVETAGAITACTKAGISIHMLTGDHIDTATAIAKEIGLITDLSFTTSNANTIVMQGGQFDKLSKDEIDALDPLPLVLARCSPATKVRMVDALHRRQGFCVMTGDGVNDAPALKRADVGIAMGLNGSDVAKDAADMILTNDDFASIVKAVEEGRRLFANIQKFLLHLLISNIAQVLLLLIALAFRDASGASIFPLSPLEILWVNMITSSFLALGLGMEEKTSDIMLRPPHSLRMGVFTRELIVDKMIYGTLMGSLCLAAFVIVVYGAGGGDLGDDCNDGYNPSCDVVFRARATVFAVLSFLILVTAWEVKHFSRSLFALDPAKFRGPLGGVGGALWYNRFLFWAVAAGFLVTFPVVYIPTVNTVVFRHMGITWEWGVVVGVLAVYVAGVEAWKAVKRRFGLFGGKRSAVDVVGGGLA</sequence>
<feature type="transmembrane region" description="Helical" evidence="23">
    <location>
        <begin position="839"/>
        <end position="856"/>
    </location>
</feature>
<keyword evidence="11" id="KW-0630">Potassium</keyword>
<keyword evidence="13 23" id="KW-1133">Transmembrane helix</keyword>
<proteinExistence type="inferred from homology"/>
<dbReference type="AlphaFoldDB" id="A0A177A5K3"/>
<keyword evidence="12" id="KW-1278">Translocase</keyword>
<evidence type="ECO:0000256" key="11">
    <source>
        <dbReference type="ARBA" id="ARBA00022958"/>
    </source>
</evidence>
<feature type="transmembrane region" description="Helical" evidence="23">
    <location>
        <begin position="1011"/>
        <end position="1031"/>
    </location>
</feature>
<feature type="transmembrane region" description="Helical" evidence="23">
    <location>
        <begin position="886"/>
        <end position="907"/>
    </location>
</feature>
<evidence type="ECO:0000256" key="3">
    <source>
        <dbReference type="ARBA" id="ARBA00022448"/>
    </source>
</evidence>
<dbReference type="InterPro" id="IPR023298">
    <property type="entry name" value="ATPase_P-typ_TM_dom_sf"/>
</dbReference>
<dbReference type="GO" id="GO:0005384">
    <property type="term" value="F:manganese ion transmembrane transporter activity"/>
    <property type="evidence" value="ECO:0007669"/>
    <property type="project" value="UniProtKB-ARBA"/>
</dbReference>
<dbReference type="SUPFAM" id="SSF81665">
    <property type="entry name" value="Calcium ATPase, transmembrane domain M"/>
    <property type="match status" value="1"/>
</dbReference>
<dbReference type="eggNOG" id="KOG0202">
    <property type="taxonomic scope" value="Eukaryota"/>
</dbReference>
<keyword evidence="16 23" id="KW-0472">Membrane</keyword>
<comment type="cofactor">
    <cofactor evidence="1">
        <name>Mg(2+)</name>
        <dbReference type="ChEBI" id="CHEBI:18420"/>
    </cofactor>
</comment>
<evidence type="ECO:0000256" key="10">
    <source>
        <dbReference type="ARBA" id="ARBA00022842"/>
    </source>
</evidence>
<dbReference type="EMBL" id="KV441404">
    <property type="protein sequence ID" value="OAF56264.2"/>
    <property type="molecule type" value="Genomic_DNA"/>
</dbReference>
<comment type="subcellular location">
    <subcellularLocation>
        <location evidence="2">Cell membrane</location>
        <topology evidence="2">Multi-pass membrane protein</topology>
    </subcellularLocation>
</comment>
<keyword evidence="17" id="KW-0739">Sodium transport</keyword>
<evidence type="ECO:0000256" key="21">
    <source>
        <dbReference type="ARBA" id="ARBA00049499"/>
    </source>
</evidence>
<dbReference type="InterPro" id="IPR059000">
    <property type="entry name" value="ATPase_P-type_domA"/>
</dbReference>
<feature type="transmembrane region" description="Helical" evidence="23">
    <location>
        <begin position="156"/>
        <end position="174"/>
    </location>
</feature>
<evidence type="ECO:0000256" key="17">
    <source>
        <dbReference type="ARBA" id="ARBA00023201"/>
    </source>
</evidence>
<dbReference type="Proteomes" id="UP000077154">
    <property type="component" value="Unassembled WGS sequence"/>
</dbReference>
<keyword evidence="10" id="KW-0460">Magnesium</keyword>
<feature type="transmembrane region" description="Helical" evidence="23">
    <location>
        <begin position="979"/>
        <end position="999"/>
    </location>
</feature>
<dbReference type="OrthoDB" id="3352408at2759"/>
<keyword evidence="5" id="KW-0633">Potassium transport</keyword>
<dbReference type="SFLD" id="SFLDG00002">
    <property type="entry name" value="C1.7:_P-type_atpase_like"/>
    <property type="match status" value="1"/>
</dbReference>
<evidence type="ECO:0000256" key="19">
    <source>
        <dbReference type="ARBA" id="ARBA00035029"/>
    </source>
</evidence>
<dbReference type="Pfam" id="PF00122">
    <property type="entry name" value="E1-E2_ATPase"/>
    <property type="match status" value="1"/>
</dbReference>
<feature type="transmembrane region" description="Helical" evidence="23">
    <location>
        <begin position="369"/>
        <end position="401"/>
    </location>
</feature>
<evidence type="ECO:0000256" key="1">
    <source>
        <dbReference type="ARBA" id="ARBA00001946"/>
    </source>
</evidence>
<evidence type="ECO:0000256" key="18">
    <source>
        <dbReference type="ARBA" id="ARBA00035017"/>
    </source>
</evidence>
<dbReference type="SUPFAM" id="SSF81653">
    <property type="entry name" value="Calcium ATPase, transduction domain A"/>
    <property type="match status" value="1"/>
</dbReference>
<feature type="domain" description="Cation-transporting P-type ATPase N-terminal" evidence="24">
    <location>
        <begin position="77"/>
        <end position="151"/>
    </location>
</feature>
<dbReference type="SUPFAM" id="SSF81660">
    <property type="entry name" value="Metal cation-transporting ATPase, ATP-binding domain N"/>
    <property type="match status" value="1"/>
</dbReference>
<feature type="transmembrane region" description="Helical" evidence="23">
    <location>
        <begin position="927"/>
        <end position="946"/>
    </location>
</feature>
<dbReference type="NCBIfam" id="TIGR01523">
    <property type="entry name" value="ATPase-IID_K-Na"/>
    <property type="match status" value="1"/>
</dbReference>
<dbReference type="Pfam" id="PF00690">
    <property type="entry name" value="Cation_ATPase_N"/>
    <property type="match status" value="1"/>
</dbReference>
<dbReference type="FunFam" id="1.20.1110.10:FF:000015">
    <property type="entry name" value="Sodium ion P-type ATPase"/>
    <property type="match status" value="1"/>
</dbReference>
<dbReference type="SMART" id="SM00831">
    <property type="entry name" value="Cation_ATPase_N"/>
    <property type="match status" value="1"/>
</dbReference>
<dbReference type="Pfam" id="PF00689">
    <property type="entry name" value="Cation_ATPase_C"/>
    <property type="match status" value="1"/>
</dbReference>
<keyword evidence="3" id="KW-0813">Transport</keyword>
<dbReference type="GO" id="GO:0005886">
    <property type="term" value="C:plasma membrane"/>
    <property type="evidence" value="ECO:0007669"/>
    <property type="project" value="UniProtKB-SubCell"/>
</dbReference>
<keyword evidence="7" id="KW-0479">Metal-binding</keyword>
<dbReference type="VEuPathDB" id="FungiDB:GMDG_04926"/>
<evidence type="ECO:0000313" key="25">
    <source>
        <dbReference type="EMBL" id="OAF56264.2"/>
    </source>
</evidence>
<evidence type="ECO:0000256" key="14">
    <source>
        <dbReference type="ARBA" id="ARBA00023053"/>
    </source>
</evidence>
<protein>
    <recommendedName>
        <fullName evidence="19">P-type Na(+) transporter</fullName>
        <ecNumber evidence="19">7.2.2.3</ecNumber>
    </recommendedName>
</protein>
<dbReference type="GO" id="GO:0016887">
    <property type="term" value="F:ATP hydrolysis activity"/>
    <property type="evidence" value="ECO:0007669"/>
    <property type="project" value="InterPro"/>
</dbReference>
<dbReference type="Pfam" id="PF13246">
    <property type="entry name" value="Cation_ATPase"/>
    <property type="match status" value="1"/>
</dbReference>
<dbReference type="PRINTS" id="PR00119">
    <property type="entry name" value="CATATPASE"/>
</dbReference>
<comment type="catalytic activity">
    <reaction evidence="21">
        <text>Na(+)(in) + ATP + H2O = Na(+)(out) + ADP + phosphate + H(+)</text>
        <dbReference type="Rhea" id="RHEA:14633"/>
        <dbReference type="ChEBI" id="CHEBI:15377"/>
        <dbReference type="ChEBI" id="CHEBI:15378"/>
        <dbReference type="ChEBI" id="CHEBI:29101"/>
        <dbReference type="ChEBI" id="CHEBI:30616"/>
        <dbReference type="ChEBI" id="CHEBI:43474"/>
        <dbReference type="ChEBI" id="CHEBI:456216"/>
        <dbReference type="EC" id="7.2.2.3"/>
    </reaction>
    <physiologicalReaction direction="left-to-right" evidence="21">
        <dbReference type="Rhea" id="RHEA:14634"/>
    </physiologicalReaction>
</comment>
<keyword evidence="4" id="KW-1003">Cell membrane</keyword>
<keyword evidence="9" id="KW-0067">ATP-binding</keyword>
<dbReference type="Pfam" id="PF08282">
    <property type="entry name" value="Hydrolase_3"/>
    <property type="match status" value="1"/>
</dbReference>
<evidence type="ECO:0000259" key="24">
    <source>
        <dbReference type="SMART" id="SM00831"/>
    </source>
</evidence>
<dbReference type="InterPro" id="IPR004014">
    <property type="entry name" value="ATPase_P-typ_cation-transptr_N"/>
</dbReference>
<evidence type="ECO:0000256" key="6">
    <source>
        <dbReference type="ARBA" id="ARBA00022692"/>
    </source>
</evidence>
<evidence type="ECO:0000256" key="7">
    <source>
        <dbReference type="ARBA" id="ARBA00022723"/>
    </source>
</evidence>
<evidence type="ECO:0000256" key="2">
    <source>
        <dbReference type="ARBA" id="ARBA00004651"/>
    </source>
</evidence>
<evidence type="ECO:0000256" key="9">
    <source>
        <dbReference type="ARBA" id="ARBA00022840"/>
    </source>
</evidence>
<dbReference type="InterPro" id="IPR018303">
    <property type="entry name" value="ATPase_P-typ_P_site"/>
</dbReference>
<dbReference type="Gene3D" id="3.40.1110.10">
    <property type="entry name" value="Calcium-transporting ATPase, cytoplasmic domain N"/>
    <property type="match status" value="1"/>
</dbReference>
<dbReference type="InterPro" id="IPR036412">
    <property type="entry name" value="HAD-like_sf"/>
</dbReference>
<evidence type="ECO:0000256" key="20">
    <source>
        <dbReference type="ARBA" id="ARBA00048599"/>
    </source>
</evidence>
<evidence type="ECO:0000256" key="13">
    <source>
        <dbReference type="ARBA" id="ARBA00022989"/>
    </source>
</evidence>
<dbReference type="PROSITE" id="PS00154">
    <property type="entry name" value="ATPASE_E1_E2"/>
    <property type="match status" value="1"/>
</dbReference>
<evidence type="ECO:0000256" key="16">
    <source>
        <dbReference type="ARBA" id="ARBA00023136"/>
    </source>
</evidence>
<dbReference type="RefSeq" id="XP_024321560.1">
    <property type="nucleotide sequence ID" value="XM_024470448.1"/>
</dbReference>
<dbReference type="FunFam" id="3.40.50.1000:FF:000001">
    <property type="entry name" value="Phospholipid-transporting ATPase IC"/>
    <property type="match status" value="1"/>
</dbReference>
<evidence type="ECO:0000256" key="5">
    <source>
        <dbReference type="ARBA" id="ARBA00022538"/>
    </source>
</evidence>
<dbReference type="GeneID" id="36289915"/>
<evidence type="ECO:0000256" key="23">
    <source>
        <dbReference type="SAM" id="Phobius"/>
    </source>
</evidence>
<feature type="transmembrane region" description="Helical" evidence="23">
    <location>
        <begin position="342"/>
        <end position="363"/>
    </location>
</feature>